<dbReference type="RefSeq" id="WP_344907572.1">
    <property type="nucleotide sequence ID" value="NZ_BAAAYO010000006.1"/>
</dbReference>
<keyword evidence="2" id="KW-0805">Transcription regulation</keyword>
<comment type="caution">
    <text evidence="8">The sequence shown here is derived from an EMBL/GenBank/DDBJ whole genome shotgun (WGS) entry which is preliminary data.</text>
</comment>
<dbReference type="InterPro" id="IPR014284">
    <property type="entry name" value="RNA_pol_sigma-70_dom"/>
</dbReference>
<dbReference type="Gene3D" id="1.10.1740.10">
    <property type="match status" value="1"/>
</dbReference>
<reference evidence="8 9" key="1">
    <citation type="submission" date="2024-09" db="EMBL/GenBank/DDBJ databases">
        <authorList>
            <person name="Sun Q."/>
            <person name="Mori K."/>
        </authorList>
    </citation>
    <scope>NUCLEOTIDE SEQUENCE [LARGE SCALE GENOMIC DNA]</scope>
    <source>
        <strain evidence="8 9">JCM 12520</strain>
    </source>
</reference>
<evidence type="ECO:0000256" key="4">
    <source>
        <dbReference type="ARBA" id="ARBA00023163"/>
    </source>
</evidence>
<accession>A0ABV5W412</accession>
<evidence type="ECO:0000259" key="7">
    <source>
        <dbReference type="Pfam" id="PF08874"/>
    </source>
</evidence>
<evidence type="ECO:0000256" key="3">
    <source>
        <dbReference type="ARBA" id="ARBA00023082"/>
    </source>
</evidence>
<dbReference type="Pfam" id="PF08874">
    <property type="entry name" value="DUF1835"/>
    <property type="match status" value="1"/>
</dbReference>
<dbReference type="SUPFAM" id="SSF88659">
    <property type="entry name" value="Sigma3 and sigma4 domains of RNA polymerase sigma factors"/>
    <property type="match status" value="1"/>
</dbReference>
<dbReference type="InterPro" id="IPR036388">
    <property type="entry name" value="WH-like_DNA-bd_sf"/>
</dbReference>
<protein>
    <submittedName>
        <fullName evidence="8">Sigma-70 family RNA polymerase sigma factor</fullName>
    </submittedName>
</protein>
<dbReference type="InterPro" id="IPR013324">
    <property type="entry name" value="RNA_pol_sigma_r3/r4-like"/>
</dbReference>
<evidence type="ECO:0000259" key="5">
    <source>
        <dbReference type="Pfam" id="PF04542"/>
    </source>
</evidence>
<dbReference type="InterPro" id="IPR014973">
    <property type="entry name" value="DUF1835"/>
</dbReference>
<dbReference type="EMBL" id="JBHMAG010000018">
    <property type="protein sequence ID" value="MFB9755120.1"/>
    <property type="molecule type" value="Genomic_DNA"/>
</dbReference>
<dbReference type="SUPFAM" id="SSF88946">
    <property type="entry name" value="Sigma2 domain of RNA polymerase sigma factors"/>
    <property type="match status" value="1"/>
</dbReference>
<keyword evidence="3" id="KW-0731">Sigma factor</keyword>
<feature type="domain" description="RNA polymerase sigma factor 70 region 4 type 2" evidence="6">
    <location>
        <begin position="120"/>
        <end position="171"/>
    </location>
</feature>
<feature type="domain" description="DUF1835" evidence="7">
    <location>
        <begin position="195"/>
        <end position="298"/>
    </location>
</feature>
<dbReference type="InterPro" id="IPR013249">
    <property type="entry name" value="RNA_pol_sigma70_r4_t2"/>
</dbReference>
<evidence type="ECO:0000256" key="1">
    <source>
        <dbReference type="ARBA" id="ARBA00010641"/>
    </source>
</evidence>
<dbReference type="Pfam" id="PF08281">
    <property type="entry name" value="Sigma70_r4_2"/>
    <property type="match status" value="1"/>
</dbReference>
<organism evidence="8 9">
    <name type="scientific">Paenibacillus hodogayensis</name>
    <dbReference type="NCBI Taxonomy" id="279208"/>
    <lineage>
        <taxon>Bacteria</taxon>
        <taxon>Bacillati</taxon>
        <taxon>Bacillota</taxon>
        <taxon>Bacilli</taxon>
        <taxon>Bacillales</taxon>
        <taxon>Paenibacillaceae</taxon>
        <taxon>Paenibacillus</taxon>
    </lineage>
</organism>
<dbReference type="InterPro" id="IPR007627">
    <property type="entry name" value="RNA_pol_sigma70_r2"/>
</dbReference>
<evidence type="ECO:0000313" key="9">
    <source>
        <dbReference type="Proteomes" id="UP001589619"/>
    </source>
</evidence>
<dbReference type="PANTHER" id="PTHR43133:SF51">
    <property type="entry name" value="RNA POLYMERASE SIGMA FACTOR"/>
    <property type="match status" value="1"/>
</dbReference>
<sequence length="530" mass="58706">MEEWTVWVGAAMQGERSAFDRLVGRFSGMAYAVAYEHLRDAHEAEDAAQEAFTEAFLHLGSLHKPEAFPGWFKTIVIRRSRRLLRQRRQEAVPFRELPEPEGASGASAADIAERREMERALRAGVAALSPNMRLAVQLFYFQGYSLREISACLGTPAPTLKKRLFDARRKLKGKLPVADFVSVIRHLYEGGTRMLHIVNGDSVADKLRQGAVKGDILVWREVYPEGPVFPDPAEPSARAVRAHDLERTLGIPAAEFIRTAEEQERILANCGQYEEVVLWFEHDLFDQTMLCYLLHWFAKHGTGDAKLNLLCIGAYPGIEPFRGLGQLSPAQLSGLSGTWQTVGQEELRLGSALWEAYAAPDPEGLQRLVTGDTSALPYAHSAFMRHLARFPSTRNGLGIVGQTTLELVRDGVRSPLELFKQAGDRLHHLGMGDLQYWHVLAKLTRGPHPLLHIAGLTAFPDYKRAVPDFGSCVVTLTEQGASVLAGEADAVTLNGIDAWYGGVHEQGCSARWRWDEQAEALALPQAEGTD</sequence>
<keyword evidence="9" id="KW-1185">Reference proteome</keyword>
<evidence type="ECO:0000259" key="6">
    <source>
        <dbReference type="Pfam" id="PF08281"/>
    </source>
</evidence>
<dbReference type="InterPro" id="IPR013325">
    <property type="entry name" value="RNA_pol_sigma_r2"/>
</dbReference>
<dbReference type="InterPro" id="IPR039425">
    <property type="entry name" value="RNA_pol_sigma-70-like"/>
</dbReference>
<dbReference type="Gene3D" id="1.10.10.10">
    <property type="entry name" value="Winged helix-like DNA-binding domain superfamily/Winged helix DNA-binding domain"/>
    <property type="match status" value="1"/>
</dbReference>
<name>A0ABV5W412_9BACL</name>
<evidence type="ECO:0000256" key="2">
    <source>
        <dbReference type="ARBA" id="ARBA00023015"/>
    </source>
</evidence>
<dbReference type="CDD" id="cd06171">
    <property type="entry name" value="Sigma70_r4"/>
    <property type="match status" value="1"/>
</dbReference>
<proteinExistence type="inferred from homology"/>
<dbReference type="PANTHER" id="PTHR43133">
    <property type="entry name" value="RNA POLYMERASE ECF-TYPE SIGMA FACTO"/>
    <property type="match status" value="1"/>
</dbReference>
<dbReference type="Pfam" id="PF04542">
    <property type="entry name" value="Sigma70_r2"/>
    <property type="match status" value="1"/>
</dbReference>
<feature type="domain" description="RNA polymerase sigma-70 region 2" evidence="5">
    <location>
        <begin position="22"/>
        <end position="88"/>
    </location>
</feature>
<gene>
    <name evidence="8" type="ORF">ACFFNY_26385</name>
</gene>
<evidence type="ECO:0000313" key="8">
    <source>
        <dbReference type="EMBL" id="MFB9755120.1"/>
    </source>
</evidence>
<dbReference type="Proteomes" id="UP001589619">
    <property type="component" value="Unassembled WGS sequence"/>
</dbReference>
<keyword evidence="4" id="KW-0804">Transcription</keyword>
<dbReference type="NCBIfam" id="TIGR02937">
    <property type="entry name" value="sigma70-ECF"/>
    <property type="match status" value="1"/>
</dbReference>
<comment type="similarity">
    <text evidence="1">Belongs to the sigma-70 factor family. ECF subfamily.</text>
</comment>